<evidence type="ECO:0000256" key="1">
    <source>
        <dbReference type="ARBA" id="ARBA00007074"/>
    </source>
</evidence>
<dbReference type="Gene3D" id="3.90.1720.10">
    <property type="entry name" value="endopeptidase domain like (from Nostoc punctiforme)"/>
    <property type="match status" value="1"/>
</dbReference>
<feature type="repeat" description="Cell wall-binding" evidence="6">
    <location>
        <begin position="242"/>
        <end position="261"/>
    </location>
</feature>
<dbReference type="Proteomes" id="UP000198619">
    <property type="component" value="Unassembled WGS sequence"/>
</dbReference>
<keyword evidence="5" id="KW-0788">Thiol protease</keyword>
<evidence type="ECO:0000256" key="4">
    <source>
        <dbReference type="ARBA" id="ARBA00022801"/>
    </source>
</evidence>
<dbReference type="PANTHER" id="PTHR47053">
    <property type="entry name" value="MUREIN DD-ENDOPEPTIDASE MEPH-RELATED"/>
    <property type="match status" value="1"/>
</dbReference>
<dbReference type="AlphaFoldDB" id="A0A1I0VVN8"/>
<dbReference type="SUPFAM" id="SSF54001">
    <property type="entry name" value="Cysteine proteinases"/>
    <property type="match status" value="1"/>
</dbReference>
<evidence type="ECO:0000256" key="6">
    <source>
        <dbReference type="PROSITE-ProRule" id="PRU00591"/>
    </source>
</evidence>
<evidence type="ECO:0000256" key="3">
    <source>
        <dbReference type="ARBA" id="ARBA00022737"/>
    </source>
</evidence>
<evidence type="ECO:0000313" key="9">
    <source>
        <dbReference type="EMBL" id="SFA80374.1"/>
    </source>
</evidence>
<feature type="signal peptide" evidence="7">
    <location>
        <begin position="1"/>
        <end position="28"/>
    </location>
</feature>
<evidence type="ECO:0000256" key="7">
    <source>
        <dbReference type="SAM" id="SignalP"/>
    </source>
</evidence>
<dbReference type="GO" id="GO:0006508">
    <property type="term" value="P:proteolysis"/>
    <property type="evidence" value="ECO:0007669"/>
    <property type="project" value="UniProtKB-KW"/>
</dbReference>
<evidence type="ECO:0000313" key="10">
    <source>
        <dbReference type="Proteomes" id="UP000198619"/>
    </source>
</evidence>
<sequence length="279" mass="31093">MKNIKKVCLLALGAVMTMTTMVTYTASAATTYTNNRASQAVSIAKAQEGKPYVYGATGPNSFDCSGLMYYVYNTRLGNSIDRTSESQYGAKNTAADKNKFVSFSDARSGDLVFFGSESGPHHVGMYLGGDTYVHAPSTGDVVKESSLSSRSDKLYTVRRIEGWIKNSNRWCYLDHNQFVYSSWISDNNKYYYIDNAGYMKVNSWEWVDGKCYHFVSDGVMDSNKWIEDQGKWYYVGNDGAMQKGWITVSGKQYYLYNDGSMAKNTVIDGKTIGSDGAVK</sequence>
<protein>
    <submittedName>
        <fullName evidence="9">Putative cell wall binding repeat-containing protein</fullName>
    </submittedName>
</protein>
<dbReference type="Pfam" id="PF00877">
    <property type="entry name" value="NLPC_P60"/>
    <property type="match status" value="1"/>
</dbReference>
<dbReference type="GO" id="GO:0008234">
    <property type="term" value="F:cysteine-type peptidase activity"/>
    <property type="evidence" value="ECO:0007669"/>
    <property type="project" value="UniProtKB-KW"/>
</dbReference>
<keyword evidence="10" id="KW-1185">Reference proteome</keyword>
<dbReference type="InterPro" id="IPR038765">
    <property type="entry name" value="Papain-like_cys_pep_sf"/>
</dbReference>
<dbReference type="Gene3D" id="2.10.270.10">
    <property type="entry name" value="Cholin Binding"/>
    <property type="match status" value="2"/>
</dbReference>
<organism evidence="9 10">
    <name type="scientific">Clostridium frigidicarnis</name>
    <dbReference type="NCBI Taxonomy" id="84698"/>
    <lineage>
        <taxon>Bacteria</taxon>
        <taxon>Bacillati</taxon>
        <taxon>Bacillota</taxon>
        <taxon>Clostridia</taxon>
        <taxon>Eubacteriales</taxon>
        <taxon>Clostridiaceae</taxon>
        <taxon>Clostridium</taxon>
    </lineage>
</organism>
<evidence type="ECO:0000256" key="2">
    <source>
        <dbReference type="ARBA" id="ARBA00022670"/>
    </source>
</evidence>
<reference evidence="9 10" key="1">
    <citation type="submission" date="2016-10" db="EMBL/GenBank/DDBJ databases">
        <authorList>
            <person name="de Groot N.N."/>
        </authorList>
    </citation>
    <scope>NUCLEOTIDE SEQUENCE [LARGE SCALE GENOMIC DNA]</scope>
    <source>
        <strain evidence="9 10">DSM 12271</strain>
    </source>
</reference>
<gene>
    <name evidence="9" type="ORF">SAMN04488528_100363</name>
</gene>
<name>A0A1I0VVN8_9CLOT</name>
<keyword evidence="3" id="KW-0677">Repeat</keyword>
<accession>A0A1I0VVN8</accession>
<dbReference type="InterPro" id="IPR051202">
    <property type="entry name" value="Peptidase_C40"/>
</dbReference>
<dbReference type="PANTHER" id="PTHR47053:SF1">
    <property type="entry name" value="MUREIN DD-ENDOPEPTIDASE MEPH-RELATED"/>
    <property type="match status" value="1"/>
</dbReference>
<feature type="repeat" description="Cell wall-binding" evidence="6">
    <location>
        <begin position="222"/>
        <end position="241"/>
    </location>
</feature>
<dbReference type="RefSeq" id="WP_090038589.1">
    <property type="nucleotide sequence ID" value="NZ_FOKI01000003.1"/>
</dbReference>
<proteinExistence type="inferred from homology"/>
<dbReference type="Pfam" id="PF01473">
    <property type="entry name" value="Choline_bind_1"/>
    <property type="match status" value="3"/>
</dbReference>
<dbReference type="InterPro" id="IPR000064">
    <property type="entry name" value="NLP_P60_dom"/>
</dbReference>
<dbReference type="STRING" id="84698.SAMN04488528_100363"/>
<dbReference type="PROSITE" id="PS51170">
    <property type="entry name" value="CW"/>
    <property type="match status" value="2"/>
</dbReference>
<evidence type="ECO:0000256" key="5">
    <source>
        <dbReference type="ARBA" id="ARBA00022807"/>
    </source>
</evidence>
<comment type="similarity">
    <text evidence="1">Belongs to the peptidase C40 family.</text>
</comment>
<keyword evidence="2" id="KW-0645">Protease</keyword>
<feature type="domain" description="NlpC/P60" evidence="8">
    <location>
        <begin position="34"/>
        <end position="161"/>
    </location>
</feature>
<evidence type="ECO:0000259" key="8">
    <source>
        <dbReference type="PROSITE" id="PS51935"/>
    </source>
</evidence>
<dbReference type="OrthoDB" id="9808890at2"/>
<dbReference type="EMBL" id="FOKI01000003">
    <property type="protein sequence ID" value="SFA80374.1"/>
    <property type="molecule type" value="Genomic_DNA"/>
</dbReference>
<dbReference type="SUPFAM" id="SSF69360">
    <property type="entry name" value="Cell wall binding repeat"/>
    <property type="match status" value="1"/>
</dbReference>
<keyword evidence="7" id="KW-0732">Signal</keyword>
<feature type="chain" id="PRO_5011480918" evidence="7">
    <location>
        <begin position="29"/>
        <end position="279"/>
    </location>
</feature>
<keyword evidence="4" id="KW-0378">Hydrolase</keyword>
<dbReference type="InterPro" id="IPR018337">
    <property type="entry name" value="Cell_wall/Cho-bd_repeat"/>
</dbReference>
<dbReference type="PROSITE" id="PS51935">
    <property type="entry name" value="NLPC_P60"/>
    <property type="match status" value="1"/>
</dbReference>